<evidence type="ECO:0000256" key="3">
    <source>
        <dbReference type="SAM" id="Phobius"/>
    </source>
</evidence>
<keyword evidence="5" id="KW-0560">Oxidoreductase</keyword>
<dbReference type="NCBIfam" id="NF006091">
    <property type="entry name" value="PRK08243.1"/>
    <property type="match status" value="1"/>
</dbReference>
<dbReference type="SUPFAM" id="SSF54373">
    <property type="entry name" value="FAD-linked reductases, C-terminal domain"/>
    <property type="match status" value="1"/>
</dbReference>
<proteinExistence type="predicted"/>
<dbReference type="EMBL" id="CP031264">
    <property type="protein sequence ID" value="AXI77326.1"/>
    <property type="molecule type" value="Genomic_DNA"/>
</dbReference>
<reference evidence="6" key="1">
    <citation type="submission" date="2018-07" db="EMBL/GenBank/DDBJ databases">
        <title>Streptacidiphilus bronchialis DSM 106435 chromosome.</title>
        <authorList>
            <person name="Batra D."/>
            <person name="Gulvik C.A."/>
        </authorList>
    </citation>
    <scope>NUCLEOTIDE SEQUENCE [LARGE SCALE GENOMIC DNA]</scope>
    <source>
        <strain evidence="6">DSM 106435</strain>
    </source>
</reference>
<dbReference type="InterPro" id="IPR036188">
    <property type="entry name" value="FAD/NAD-bd_sf"/>
</dbReference>
<dbReference type="PRINTS" id="PR00420">
    <property type="entry name" value="RNGMNOXGNASE"/>
</dbReference>
<dbReference type="Proteomes" id="UP000249340">
    <property type="component" value="Chromosome"/>
</dbReference>
<dbReference type="GO" id="GO:0071949">
    <property type="term" value="F:FAD binding"/>
    <property type="evidence" value="ECO:0007669"/>
    <property type="project" value="InterPro"/>
</dbReference>
<evidence type="ECO:0000256" key="1">
    <source>
        <dbReference type="ARBA" id="ARBA00022630"/>
    </source>
</evidence>
<sequence>MPGTVRERTTVVVVGAGPAGLTVAGLLLRLGIPCTVLERRPRSRVEQRQRAGIVEHRAVRMFEEWGLAERVVGGFPYDGVLEVRVDGESRLLDETGLAERLEARLCPQQVLVQRLIAACLEDGGDLRFEAAEVTLHGVTGEQPVVRYRDADGVAHEIACDLVAGCDGDHGVSRASIPDGVLTAYPFDHGIAWLTVLADAAPPRHPLLAVSRHGFAAHFARGPRASRFYLQVPLGDGPDDWPEDRVRQQLRARLGSDDGPPPGTVTEKEVFRLRSVVHEPMSHGRLHLVGDAAHIISPMGGKGMNLALYEAEVFARAVRDLVRDGDDAGLRSYSAVCLQRAWNYQEFSRWMTEMLHDAGDDTRTGPFRRRLARARLDRLSTSRASAGAFAELMAGLA</sequence>
<dbReference type="InterPro" id="IPR050641">
    <property type="entry name" value="RIFMO-like"/>
</dbReference>
<dbReference type="InterPro" id="IPR002938">
    <property type="entry name" value="FAD-bd"/>
</dbReference>
<dbReference type="Gene3D" id="3.50.50.60">
    <property type="entry name" value="FAD/NAD(P)-binding domain"/>
    <property type="match status" value="1"/>
</dbReference>
<keyword evidence="3" id="KW-0812">Transmembrane</keyword>
<keyword evidence="3" id="KW-1133">Transmembrane helix</keyword>
<accession>A0A345SUC1</accession>
<keyword evidence="2" id="KW-0274">FAD</keyword>
<feature type="transmembrane region" description="Helical" evidence="3">
    <location>
        <begin position="12"/>
        <end position="32"/>
    </location>
</feature>
<dbReference type="Gene3D" id="3.30.9.10">
    <property type="entry name" value="D-Amino Acid Oxidase, subunit A, domain 2"/>
    <property type="match status" value="1"/>
</dbReference>
<evidence type="ECO:0000259" key="4">
    <source>
        <dbReference type="Pfam" id="PF01494"/>
    </source>
</evidence>
<dbReference type="Pfam" id="PF01494">
    <property type="entry name" value="FAD_binding_3"/>
    <property type="match status" value="1"/>
</dbReference>
<dbReference type="PANTHER" id="PTHR43004:SF3">
    <property type="entry name" value="P-HYDROXYBENZOATE HYDROXYLASE"/>
    <property type="match status" value="1"/>
</dbReference>
<keyword evidence="3" id="KW-0472">Membrane</keyword>
<dbReference type="AlphaFoldDB" id="A0A345SUC1"/>
<dbReference type="OrthoDB" id="9791689at2"/>
<organism evidence="5 6">
    <name type="scientific">Peterkaempfera bronchialis</name>
    <dbReference type="NCBI Taxonomy" id="2126346"/>
    <lineage>
        <taxon>Bacteria</taxon>
        <taxon>Bacillati</taxon>
        <taxon>Actinomycetota</taxon>
        <taxon>Actinomycetes</taxon>
        <taxon>Kitasatosporales</taxon>
        <taxon>Streptomycetaceae</taxon>
        <taxon>Peterkaempfera</taxon>
    </lineage>
</organism>
<dbReference type="EC" id="1.14.13.2" evidence="5"/>
<keyword evidence="5" id="KW-0503">Monooxygenase</keyword>
<evidence type="ECO:0000313" key="6">
    <source>
        <dbReference type="Proteomes" id="UP000249340"/>
    </source>
</evidence>
<evidence type="ECO:0000313" key="5">
    <source>
        <dbReference type="EMBL" id="AXI77326.1"/>
    </source>
</evidence>
<keyword evidence="1" id="KW-0285">Flavoprotein</keyword>
<dbReference type="PANTHER" id="PTHR43004">
    <property type="entry name" value="TRK SYSTEM POTASSIUM UPTAKE PROTEIN"/>
    <property type="match status" value="1"/>
</dbReference>
<protein>
    <submittedName>
        <fullName evidence="5">4-hydroxybenzoate 3-monooxygenase</fullName>
        <ecNumber evidence="5">1.14.13.2</ecNumber>
    </submittedName>
</protein>
<keyword evidence="6" id="KW-1185">Reference proteome</keyword>
<dbReference type="KEGG" id="stri:C7M71_007610"/>
<evidence type="ECO:0000256" key="2">
    <source>
        <dbReference type="ARBA" id="ARBA00022827"/>
    </source>
</evidence>
<dbReference type="SUPFAM" id="SSF51905">
    <property type="entry name" value="FAD/NAD(P)-binding domain"/>
    <property type="match status" value="1"/>
</dbReference>
<gene>
    <name evidence="5" type="ORF">C7M71_007610</name>
</gene>
<name>A0A345SUC1_9ACTN</name>
<dbReference type="GO" id="GO:0018659">
    <property type="term" value="F:4-hydroxybenzoate 3-monooxygenase activity"/>
    <property type="evidence" value="ECO:0007669"/>
    <property type="project" value="UniProtKB-EC"/>
</dbReference>
<dbReference type="RefSeq" id="WP_111494453.1">
    <property type="nucleotide sequence ID" value="NZ_CP031264.1"/>
</dbReference>
<feature type="domain" description="FAD-binding" evidence="4">
    <location>
        <begin position="8"/>
        <end position="346"/>
    </location>
</feature>